<evidence type="ECO:0008006" key="3">
    <source>
        <dbReference type="Google" id="ProtNLM"/>
    </source>
</evidence>
<dbReference type="PANTHER" id="PTHR33706:SF1">
    <property type="entry name" value="TPR REPEAT PROTEIN"/>
    <property type="match status" value="1"/>
</dbReference>
<protein>
    <recommendedName>
        <fullName evidence="3">MORN repeat protein</fullName>
    </recommendedName>
</protein>
<comment type="caution">
    <text evidence="1">The sequence shown here is derived from an EMBL/GenBank/DDBJ whole genome shotgun (WGS) entry which is preliminary data.</text>
</comment>
<organism evidence="1 2">
    <name type="scientific">Paramecium pentaurelia</name>
    <dbReference type="NCBI Taxonomy" id="43138"/>
    <lineage>
        <taxon>Eukaryota</taxon>
        <taxon>Sar</taxon>
        <taxon>Alveolata</taxon>
        <taxon>Ciliophora</taxon>
        <taxon>Intramacronucleata</taxon>
        <taxon>Oligohymenophorea</taxon>
        <taxon>Peniculida</taxon>
        <taxon>Parameciidae</taxon>
        <taxon>Paramecium</taxon>
    </lineage>
</organism>
<dbReference type="PANTHER" id="PTHR33706">
    <property type="entry name" value="MORN VARIANT REPEAT PROTEIN"/>
    <property type="match status" value="1"/>
</dbReference>
<keyword evidence="2" id="KW-1185">Reference proteome</keyword>
<name>A0A8S1XCF2_9CILI</name>
<accession>A0A8S1XCF2</accession>
<sequence>MQDEEILRCDEIQDYNDQPQIMKNLEQIRHLIWHGSYNLSAQKEGKWYPTWKEEKIDAGGTYINQKEQRMFNGQNQAKIFGTKLKYLKRESILIIRDVISGSFSTIINQSEGLYSQNGLKNGRWSDLHDNYHEGNKVILNGEYLVGQKVKKWNIVLKGTQIGNGYYDENGIKTGEWVELDDQFEEYNSYLFLNMEQMRYQGKYVDGIKTGIWKRQKRINGKGNFVSDDENENKQFK</sequence>
<evidence type="ECO:0000313" key="2">
    <source>
        <dbReference type="Proteomes" id="UP000689195"/>
    </source>
</evidence>
<gene>
    <name evidence="1" type="ORF">PPENT_87.1.T1190017</name>
</gene>
<dbReference type="EMBL" id="CAJJDO010000119">
    <property type="protein sequence ID" value="CAD8198472.1"/>
    <property type="molecule type" value="Genomic_DNA"/>
</dbReference>
<dbReference type="AlphaFoldDB" id="A0A8S1XCF2"/>
<proteinExistence type="predicted"/>
<reference evidence="1" key="1">
    <citation type="submission" date="2021-01" db="EMBL/GenBank/DDBJ databases">
        <authorList>
            <consortium name="Genoscope - CEA"/>
            <person name="William W."/>
        </authorList>
    </citation>
    <scope>NUCLEOTIDE SEQUENCE</scope>
</reference>
<evidence type="ECO:0000313" key="1">
    <source>
        <dbReference type="EMBL" id="CAD8198472.1"/>
    </source>
</evidence>
<dbReference type="Proteomes" id="UP000689195">
    <property type="component" value="Unassembled WGS sequence"/>
</dbReference>